<dbReference type="InterPro" id="IPR036736">
    <property type="entry name" value="ACP-like_sf"/>
</dbReference>
<dbReference type="PROSITE" id="PS50075">
    <property type="entry name" value="CARRIER"/>
    <property type="match status" value="1"/>
</dbReference>
<feature type="domain" description="Carrier" evidence="3">
    <location>
        <begin position="6"/>
        <end position="83"/>
    </location>
</feature>
<dbReference type="AlphaFoldDB" id="C7Q576"/>
<dbReference type="EMBL" id="CP001700">
    <property type="protein sequence ID" value="ACU75845.1"/>
    <property type="molecule type" value="Genomic_DNA"/>
</dbReference>
<keyword evidence="2" id="KW-0597">Phosphoprotein</keyword>
<dbReference type="Proteomes" id="UP000000851">
    <property type="component" value="Chromosome"/>
</dbReference>
<evidence type="ECO:0000259" key="3">
    <source>
        <dbReference type="PROSITE" id="PS50075"/>
    </source>
</evidence>
<dbReference type="PROSITE" id="PS00012">
    <property type="entry name" value="PHOSPHOPANTETHEINE"/>
    <property type="match status" value="1"/>
</dbReference>
<name>C7Q576_CATAD</name>
<evidence type="ECO:0000313" key="5">
    <source>
        <dbReference type="Proteomes" id="UP000000851"/>
    </source>
</evidence>
<dbReference type="eggNOG" id="COG0236">
    <property type="taxonomic scope" value="Bacteria"/>
</dbReference>
<dbReference type="InParanoid" id="C7Q576"/>
<evidence type="ECO:0000313" key="4">
    <source>
        <dbReference type="EMBL" id="ACU75845.1"/>
    </source>
</evidence>
<protein>
    <submittedName>
        <fullName evidence="4">Phosphopantetheine-binding</fullName>
    </submittedName>
</protein>
<evidence type="ECO:0000256" key="1">
    <source>
        <dbReference type="ARBA" id="ARBA00022450"/>
    </source>
</evidence>
<accession>C7Q576</accession>
<dbReference type="STRING" id="479433.Caci_7015"/>
<dbReference type="InterPro" id="IPR006162">
    <property type="entry name" value="Ppantetheine_attach_site"/>
</dbReference>
<reference evidence="4 5" key="1">
    <citation type="journal article" date="2009" name="Stand. Genomic Sci.">
        <title>Complete genome sequence of Catenulispora acidiphila type strain (ID 139908).</title>
        <authorList>
            <person name="Copeland A."/>
            <person name="Lapidus A."/>
            <person name="Glavina Del Rio T."/>
            <person name="Nolan M."/>
            <person name="Lucas S."/>
            <person name="Chen F."/>
            <person name="Tice H."/>
            <person name="Cheng J.F."/>
            <person name="Bruce D."/>
            <person name="Goodwin L."/>
            <person name="Pitluck S."/>
            <person name="Mikhailova N."/>
            <person name="Pati A."/>
            <person name="Ivanova N."/>
            <person name="Mavromatis K."/>
            <person name="Chen A."/>
            <person name="Palaniappan K."/>
            <person name="Chain P."/>
            <person name="Land M."/>
            <person name="Hauser L."/>
            <person name="Chang Y.J."/>
            <person name="Jeffries C.D."/>
            <person name="Chertkov O."/>
            <person name="Brettin T."/>
            <person name="Detter J.C."/>
            <person name="Han C."/>
            <person name="Ali Z."/>
            <person name="Tindall B.J."/>
            <person name="Goker M."/>
            <person name="Bristow J."/>
            <person name="Eisen J.A."/>
            <person name="Markowitz V."/>
            <person name="Hugenholtz P."/>
            <person name="Kyrpides N.C."/>
            <person name="Klenk H.P."/>
        </authorList>
    </citation>
    <scope>NUCLEOTIDE SEQUENCE [LARGE SCALE GENOMIC DNA]</scope>
    <source>
        <strain evidence="5">DSM 44928 / JCM 14897 / NBRC 102108 / NRRL B-24433 / ID139908</strain>
    </source>
</reference>
<keyword evidence="5" id="KW-1185">Reference proteome</keyword>
<dbReference type="InterPro" id="IPR009081">
    <property type="entry name" value="PP-bd_ACP"/>
</dbReference>
<dbReference type="RefSeq" id="WP_015795573.1">
    <property type="nucleotide sequence ID" value="NC_013131.1"/>
</dbReference>
<dbReference type="KEGG" id="cai:Caci_7015"/>
<evidence type="ECO:0000256" key="2">
    <source>
        <dbReference type="ARBA" id="ARBA00022553"/>
    </source>
</evidence>
<organism evidence="4 5">
    <name type="scientific">Catenulispora acidiphila (strain DSM 44928 / JCM 14897 / NBRC 102108 / NRRL B-24433 / ID139908)</name>
    <dbReference type="NCBI Taxonomy" id="479433"/>
    <lineage>
        <taxon>Bacteria</taxon>
        <taxon>Bacillati</taxon>
        <taxon>Actinomycetota</taxon>
        <taxon>Actinomycetes</taxon>
        <taxon>Catenulisporales</taxon>
        <taxon>Catenulisporaceae</taxon>
        <taxon>Catenulispora</taxon>
    </lineage>
</organism>
<proteinExistence type="predicted"/>
<dbReference type="Pfam" id="PF00550">
    <property type="entry name" value="PP-binding"/>
    <property type="match status" value="1"/>
</dbReference>
<gene>
    <name evidence="4" type="ordered locus">Caci_7015</name>
</gene>
<dbReference type="SUPFAM" id="SSF47336">
    <property type="entry name" value="ACP-like"/>
    <property type="match status" value="1"/>
</dbReference>
<dbReference type="HOGENOM" id="CLU_108696_10_2_11"/>
<sequence>MTSQETEIPLPFQELLRPHLPYAGAGPLGAGEDLAALGLDSMAVVQLLSDVEAEFGVELPDEILDEATFATVGSLWAAVSALVGSGADAA</sequence>
<keyword evidence="1" id="KW-0596">Phosphopantetheine</keyword>
<dbReference type="Gene3D" id="1.10.1200.10">
    <property type="entry name" value="ACP-like"/>
    <property type="match status" value="1"/>
</dbReference>